<gene>
    <name evidence="2" type="ORF">E1163_15840</name>
</gene>
<evidence type="ECO:0000313" key="3">
    <source>
        <dbReference type="Proteomes" id="UP000798808"/>
    </source>
</evidence>
<name>A0ABW9RTW7_9BACT</name>
<feature type="signal peptide" evidence="1">
    <location>
        <begin position="1"/>
        <end position="18"/>
    </location>
</feature>
<dbReference type="Proteomes" id="UP000798808">
    <property type="component" value="Unassembled WGS sequence"/>
</dbReference>
<evidence type="ECO:0000313" key="2">
    <source>
        <dbReference type="EMBL" id="MTI26430.1"/>
    </source>
</evidence>
<proteinExistence type="predicted"/>
<sequence>MKILTTLVALLLAGTVYANVNGDENLAPKKKVAIVNNVEAKYKLVYINENQGAVLINIFNDKGSKVHSQTVLNKEGFAQQFDFTSLPEGSYTFEVVHPDGSVEAETISYTKTPAVALKANVLSVDSDRKYRLAVLNNAGPVDVKIFDNNGRLVHESTVRHPQGFRRIYDMKDLKGSSYKFEITDNNTTVTLVTQ</sequence>
<reference evidence="2 3" key="1">
    <citation type="submission" date="2019-02" db="EMBL/GenBank/DDBJ databases">
        <authorList>
            <person name="Goldberg S.R."/>
            <person name="Haltli B.A."/>
            <person name="Correa H."/>
            <person name="Russell K.G."/>
        </authorList>
    </citation>
    <scope>NUCLEOTIDE SEQUENCE [LARGE SCALE GENOMIC DNA]</scope>
    <source>
        <strain evidence="2 3">JCM 16186</strain>
    </source>
</reference>
<evidence type="ECO:0000256" key="1">
    <source>
        <dbReference type="SAM" id="SignalP"/>
    </source>
</evidence>
<organism evidence="2 3">
    <name type="scientific">Fulvivirga kasyanovii</name>
    <dbReference type="NCBI Taxonomy" id="396812"/>
    <lineage>
        <taxon>Bacteria</taxon>
        <taxon>Pseudomonadati</taxon>
        <taxon>Bacteroidota</taxon>
        <taxon>Cytophagia</taxon>
        <taxon>Cytophagales</taxon>
        <taxon>Fulvivirgaceae</taxon>
        <taxon>Fulvivirga</taxon>
    </lineage>
</organism>
<keyword evidence="3" id="KW-1185">Reference proteome</keyword>
<protein>
    <recommendedName>
        <fullName evidence="4">T9SS C-terminal target domain-containing protein</fullName>
    </recommendedName>
</protein>
<evidence type="ECO:0008006" key="4">
    <source>
        <dbReference type="Google" id="ProtNLM"/>
    </source>
</evidence>
<accession>A0ABW9RTW7</accession>
<dbReference type="EMBL" id="SMLW01000580">
    <property type="protein sequence ID" value="MTI26430.1"/>
    <property type="molecule type" value="Genomic_DNA"/>
</dbReference>
<comment type="caution">
    <text evidence="2">The sequence shown here is derived from an EMBL/GenBank/DDBJ whole genome shotgun (WGS) entry which is preliminary data.</text>
</comment>
<dbReference type="RefSeq" id="WP_155173443.1">
    <property type="nucleotide sequence ID" value="NZ_BAAAFL010000012.1"/>
</dbReference>
<keyword evidence="1" id="KW-0732">Signal</keyword>
<feature type="chain" id="PRO_5046717403" description="T9SS C-terminal target domain-containing protein" evidence="1">
    <location>
        <begin position="19"/>
        <end position="194"/>
    </location>
</feature>